<keyword evidence="6" id="KW-0560">Oxidoreductase</keyword>
<dbReference type="InterPro" id="IPR051410">
    <property type="entry name" value="Ferric/Cupric_Reductase"/>
</dbReference>
<keyword evidence="8 11" id="KW-0472">Membrane</keyword>
<dbReference type="SUPFAM" id="SSF63380">
    <property type="entry name" value="Riboflavin synthase domain-like"/>
    <property type="match status" value="1"/>
</dbReference>
<dbReference type="RefSeq" id="XP_040633264.1">
    <property type="nucleotide sequence ID" value="XM_040770960.1"/>
</dbReference>
<dbReference type="GeneID" id="63686022"/>
<evidence type="ECO:0000256" key="2">
    <source>
        <dbReference type="ARBA" id="ARBA00006278"/>
    </source>
</evidence>
<comment type="similarity">
    <text evidence="2">Belongs to the ferric reductase (FRE) family.</text>
</comment>
<evidence type="ECO:0000313" key="13">
    <source>
        <dbReference type="EMBL" id="EJU06370.1"/>
    </source>
</evidence>
<dbReference type="InterPro" id="IPR017938">
    <property type="entry name" value="Riboflavin_synthase-like_b-brl"/>
</dbReference>
<evidence type="ECO:0000256" key="7">
    <source>
        <dbReference type="ARBA" id="ARBA00023065"/>
    </source>
</evidence>
<keyword evidence="3" id="KW-0813">Transport</keyword>
<name>M5GCR0_DACPD</name>
<organism evidence="13 14">
    <name type="scientific">Dacryopinax primogenitus (strain DJM 731)</name>
    <name type="common">Brown rot fungus</name>
    <dbReference type="NCBI Taxonomy" id="1858805"/>
    <lineage>
        <taxon>Eukaryota</taxon>
        <taxon>Fungi</taxon>
        <taxon>Dikarya</taxon>
        <taxon>Basidiomycota</taxon>
        <taxon>Agaricomycotina</taxon>
        <taxon>Dacrymycetes</taxon>
        <taxon>Dacrymycetales</taxon>
        <taxon>Dacrymycetaceae</taxon>
        <taxon>Dacryopinax</taxon>
    </lineage>
</organism>
<keyword evidence="4 11" id="KW-0812">Transmembrane</keyword>
<dbReference type="PANTHER" id="PTHR32361:SF9">
    <property type="entry name" value="FERRIC REDUCTASE TRANSMEMBRANE COMPONENT 3-RELATED"/>
    <property type="match status" value="1"/>
</dbReference>
<feature type="transmembrane region" description="Helical" evidence="11">
    <location>
        <begin position="303"/>
        <end position="323"/>
    </location>
</feature>
<dbReference type="InterPro" id="IPR039261">
    <property type="entry name" value="FNR_nucleotide-bd"/>
</dbReference>
<feature type="domain" description="FAD-binding FR-type" evidence="12">
    <location>
        <begin position="361"/>
        <end position="477"/>
    </location>
</feature>
<comment type="subcellular location">
    <subcellularLocation>
        <location evidence="1">Membrane</location>
        <topology evidence="1">Multi-pass membrane protein</topology>
    </subcellularLocation>
</comment>
<dbReference type="OrthoDB" id="4494341at2759"/>
<dbReference type="InterPro" id="IPR013121">
    <property type="entry name" value="Fe_red_NAD-bd_6"/>
</dbReference>
<keyword evidence="14" id="KW-1185">Reference proteome</keyword>
<dbReference type="Pfam" id="PF01794">
    <property type="entry name" value="Ferric_reduct"/>
    <property type="match status" value="1"/>
</dbReference>
<dbReference type="OMA" id="NNETQRY"/>
<evidence type="ECO:0000256" key="9">
    <source>
        <dbReference type="ARBA" id="ARBA00023180"/>
    </source>
</evidence>
<keyword evidence="5 11" id="KW-1133">Transmembrane helix</keyword>
<evidence type="ECO:0000256" key="4">
    <source>
        <dbReference type="ARBA" id="ARBA00022692"/>
    </source>
</evidence>
<dbReference type="SFLD" id="SFLDG01168">
    <property type="entry name" value="Ferric_reductase_subgroup_(FRE"/>
    <property type="match status" value="1"/>
</dbReference>
<protein>
    <recommendedName>
        <fullName evidence="12">FAD-binding FR-type domain-containing protein</fullName>
    </recommendedName>
</protein>
<dbReference type="Proteomes" id="UP000030653">
    <property type="component" value="Unassembled WGS sequence"/>
</dbReference>
<accession>M5GCR0</accession>
<dbReference type="CDD" id="cd06186">
    <property type="entry name" value="NOX_Duox_like_FAD_NADP"/>
    <property type="match status" value="1"/>
</dbReference>
<dbReference type="InterPro" id="IPR013130">
    <property type="entry name" value="Fe3_Rdtase_TM_dom"/>
</dbReference>
<dbReference type="AlphaFoldDB" id="M5GCR0"/>
<dbReference type="InterPro" id="IPR017927">
    <property type="entry name" value="FAD-bd_FR_type"/>
</dbReference>
<feature type="transmembrane region" description="Helical" evidence="11">
    <location>
        <begin position="204"/>
        <end position="222"/>
    </location>
</feature>
<evidence type="ECO:0000313" key="14">
    <source>
        <dbReference type="Proteomes" id="UP000030653"/>
    </source>
</evidence>
<dbReference type="PANTHER" id="PTHR32361">
    <property type="entry name" value="FERRIC/CUPRIC REDUCTASE TRANSMEMBRANE COMPONENT"/>
    <property type="match status" value="1"/>
</dbReference>
<feature type="transmembrane region" description="Helical" evidence="11">
    <location>
        <begin position="243"/>
        <end position="262"/>
    </location>
</feature>
<feature type="region of interest" description="Disordered" evidence="10">
    <location>
        <begin position="544"/>
        <end position="569"/>
    </location>
</feature>
<evidence type="ECO:0000256" key="11">
    <source>
        <dbReference type="SAM" id="Phobius"/>
    </source>
</evidence>
<keyword evidence="9" id="KW-0325">Glycoprotein</keyword>
<evidence type="ECO:0000256" key="5">
    <source>
        <dbReference type="ARBA" id="ARBA00022989"/>
    </source>
</evidence>
<proteinExistence type="inferred from homology"/>
<keyword evidence="7" id="KW-0406">Ion transport</keyword>
<evidence type="ECO:0000256" key="1">
    <source>
        <dbReference type="ARBA" id="ARBA00004141"/>
    </source>
</evidence>
<evidence type="ECO:0000256" key="3">
    <source>
        <dbReference type="ARBA" id="ARBA00022448"/>
    </source>
</evidence>
<evidence type="ECO:0000256" key="6">
    <source>
        <dbReference type="ARBA" id="ARBA00023002"/>
    </source>
</evidence>
<feature type="transmembrane region" description="Helical" evidence="11">
    <location>
        <begin position="173"/>
        <end position="192"/>
    </location>
</feature>
<dbReference type="PROSITE" id="PS51384">
    <property type="entry name" value="FAD_FR"/>
    <property type="match status" value="1"/>
</dbReference>
<feature type="region of interest" description="Disordered" evidence="10">
    <location>
        <begin position="33"/>
        <end position="69"/>
    </location>
</feature>
<reference evidence="13 14" key="1">
    <citation type="journal article" date="2012" name="Science">
        <title>The Paleozoic origin of enzymatic lignin decomposition reconstructed from 31 fungal genomes.</title>
        <authorList>
            <person name="Floudas D."/>
            <person name="Binder M."/>
            <person name="Riley R."/>
            <person name="Barry K."/>
            <person name="Blanchette R.A."/>
            <person name="Henrissat B."/>
            <person name="Martinez A.T."/>
            <person name="Otillar R."/>
            <person name="Spatafora J.W."/>
            <person name="Yadav J.S."/>
            <person name="Aerts A."/>
            <person name="Benoit I."/>
            <person name="Boyd A."/>
            <person name="Carlson A."/>
            <person name="Copeland A."/>
            <person name="Coutinho P.M."/>
            <person name="de Vries R.P."/>
            <person name="Ferreira P."/>
            <person name="Findley K."/>
            <person name="Foster B."/>
            <person name="Gaskell J."/>
            <person name="Glotzer D."/>
            <person name="Gorecki P."/>
            <person name="Heitman J."/>
            <person name="Hesse C."/>
            <person name="Hori C."/>
            <person name="Igarashi K."/>
            <person name="Jurgens J.A."/>
            <person name="Kallen N."/>
            <person name="Kersten P."/>
            <person name="Kohler A."/>
            <person name="Kuees U."/>
            <person name="Kumar T.K.A."/>
            <person name="Kuo A."/>
            <person name="LaButti K."/>
            <person name="Larrondo L.F."/>
            <person name="Lindquist E."/>
            <person name="Ling A."/>
            <person name="Lombard V."/>
            <person name="Lucas S."/>
            <person name="Lundell T."/>
            <person name="Martin R."/>
            <person name="McLaughlin D.J."/>
            <person name="Morgenstern I."/>
            <person name="Morin E."/>
            <person name="Murat C."/>
            <person name="Nagy L.G."/>
            <person name="Nolan M."/>
            <person name="Ohm R.A."/>
            <person name="Patyshakuliyeva A."/>
            <person name="Rokas A."/>
            <person name="Ruiz-Duenas F.J."/>
            <person name="Sabat G."/>
            <person name="Salamov A."/>
            <person name="Samejima M."/>
            <person name="Schmutz J."/>
            <person name="Slot J.C."/>
            <person name="St John F."/>
            <person name="Stenlid J."/>
            <person name="Sun H."/>
            <person name="Sun S."/>
            <person name="Syed K."/>
            <person name="Tsang A."/>
            <person name="Wiebenga A."/>
            <person name="Young D."/>
            <person name="Pisabarro A."/>
            <person name="Eastwood D.C."/>
            <person name="Martin F."/>
            <person name="Cullen D."/>
            <person name="Grigoriev I.V."/>
            <person name="Hibbett D.S."/>
        </authorList>
    </citation>
    <scope>NUCLEOTIDE SEQUENCE [LARGE SCALE GENOMIC DNA]</scope>
    <source>
        <strain evidence="13 14">DJM-731 SS1</strain>
    </source>
</reference>
<dbReference type="GO" id="GO:0005886">
    <property type="term" value="C:plasma membrane"/>
    <property type="evidence" value="ECO:0007669"/>
    <property type="project" value="UniProtKB-SubCell"/>
</dbReference>
<evidence type="ECO:0000256" key="10">
    <source>
        <dbReference type="SAM" id="MobiDB-lite"/>
    </source>
</evidence>
<dbReference type="Gene3D" id="3.40.50.80">
    <property type="entry name" value="Nucleotide-binding domain of ferredoxin-NADP reductase (FNR) module"/>
    <property type="match status" value="1"/>
</dbReference>
<evidence type="ECO:0000256" key="8">
    <source>
        <dbReference type="ARBA" id="ARBA00023136"/>
    </source>
</evidence>
<feature type="transmembrane region" description="Helical" evidence="11">
    <location>
        <begin position="89"/>
        <end position="112"/>
    </location>
</feature>
<gene>
    <name evidence="13" type="ORF">DACRYDRAFT_13052</name>
</gene>
<sequence>MSSSTTSATRTGGRQASTTDALISAATSVLSSTVGTTSRGSHNAGTQTTSYHSSSATATASGGNGNSNAQNAAKNLQKWMQGNYPLFQWWLIGAVGGFVMFLYIASLFRGYLRRGRGSERRSAELRNGEIVTAGRNGSRSHRHLLSAISTLWNRIFYRFTLPTSMDGVHRVNLAEAIFCGGYLTACLMFGFINNQSGPNSFANRLGWLAMAQTPFVVGLAGKNNVISYLTGIGPERLSILHRTAGRAVLILCLSHAFTWVSIGPSPAHTYTKPITIWGIAALVAFFLSFLVSFRIVRRICYEFFLVSHIVLICFFLAGCIMHYRAGAYWIYPSFALWGTDRIVRLFRMFLLNRLWLSVLSSSSRHYTQATVQVLSEETVKIRMRRKMSWRPGQHAYLVVPGVSLMPFEAHPFTIACAPVPKSKQPTEKESGEQELSFIVRARDGFTKRLMACATRGGGESSVTAFVDGGSGISYTFAQLSHIIQYHPIRTSAVRRVSFVWMVRQSACMSWVSDSLSDLLSSAPKDLDLDIRIFVTQELTSLDGVPTLDEELGEKSQNKDSASSSVESSSSTEISGTACVITRLTQFEQVSVQDGRPDLGELIKEEVDSSTGPMSVSADSDGAVCGPSSLARNVRRILTTKELASCDGALRGRPEVELHVEQFGW</sequence>
<dbReference type="STRING" id="1858805.M5GCR0"/>
<evidence type="ECO:0000259" key="12">
    <source>
        <dbReference type="PROSITE" id="PS51384"/>
    </source>
</evidence>
<dbReference type="GO" id="GO:0006879">
    <property type="term" value="P:intracellular iron ion homeostasis"/>
    <property type="evidence" value="ECO:0007669"/>
    <property type="project" value="TreeGrafter"/>
</dbReference>
<dbReference type="GO" id="GO:0052851">
    <property type="term" value="F:ferric-chelate reductase (NADPH) activity"/>
    <property type="evidence" value="ECO:0007669"/>
    <property type="project" value="UniProtKB-EC"/>
</dbReference>
<dbReference type="GO" id="GO:0015677">
    <property type="term" value="P:copper ion import"/>
    <property type="evidence" value="ECO:0007669"/>
    <property type="project" value="TreeGrafter"/>
</dbReference>
<feature type="compositionally biased region" description="Low complexity" evidence="10">
    <location>
        <begin position="560"/>
        <end position="569"/>
    </location>
</feature>
<dbReference type="GO" id="GO:0006826">
    <property type="term" value="P:iron ion transport"/>
    <property type="evidence" value="ECO:0007669"/>
    <property type="project" value="TreeGrafter"/>
</dbReference>
<feature type="transmembrane region" description="Helical" evidence="11">
    <location>
        <begin position="274"/>
        <end position="296"/>
    </location>
</feature>
<dbReference type="SFLD" id="SFLDS00052">
    <property type="entry name" value="Ferric_Reductase_Domain"/>
    <property type="match status" value="1"/>
</dbReference>
<dbReference type="Pfam" id="PF08030">
    <property type="entry name" value="NAD_binding_6"/>
    <property type="match status" value="1"/>
</dbReference>
<dbReference type="HOGENOM" id="CLU_010365_6_1_1"/>
<dbReference type="EMBL" id="JH795855">
    <property type="protein sequence ID" value="EJU06370.1"/>
    <property type="molecule type" value="Genomic_DNA"/>
</dbReference>